<accession>A0ACB6RT77</accession>
<evidence type="ECO:0000313" key="1">
    <source>
        <dbReference type="EMBL" id="KAF2624112.1"/>
    </source>
</evidence>
<sequence length="262" mass="29420">MTHILQSILLEEVNDPWKTAESLFSERLLEASNFDDLKCFVNPTGQYLESLGKELAVRDTKNVVVDFATIMGTLTGQLTYRLKTRREVLHLYAGADDEVSRNSEHKAAESESSQLTDPKDESKSEDISGRTRQLQEFTSKMTLCDETGNDRQQSLHHDDLRDYYELVGKEAAELEAEIAAGNINSVYTFHSNMTVETINFPSPYMQCGHGPGFPLKENQAWLYRNCPTSMKYPKKYSGCATPRSSTSPAPKKTTAHQVEGHG</sequence>
<protein>
    <submittedName>
        <fullName evidence="1">Uncharacterized protein</fullName>
    </submittedName>
</protein>
<organism evidence="1 2">
    <name type="scientific">Macroventuria anomochaeta</name>
    <dbReference type="NCBI Taxonomy" id="301207"/>
    <lineage>
        <taxon>Eukaryota</taxon>
        <taxon>Fungi</taxon>
        <taxon>Dikarya</taxon>
        <taxon>Ascomycota</taxon>
        <taxon>Pezizomycotina</taxon>
        <taxon>Dothideomycetes</taxon>
        <taxon>Pleosporomycetidae</taxon>
        <taxon>Pleosporales</taxon>
        <taxon>Pleosporineae</taxon>
        <taxon>Didymellaceae</taxon>
        <taxon>Macroventuria</taxon>
    </lineage>
</organism>
<reference evidence="1" key="1">
    <citation type="journal article" date="2020" name="Stud. Mycol.">
        <title>101 Dothideomycetes genomes: a test case for predicting lifestyles and emergence of pathogens.</title>
        <authorList>
            <person name="Haridas S."/>
            <person name="Albert R."/>
            <person name="Binder M."/>
            <person name="Bloem J."/>
            <person name="Labutti K."/>
            <person name="Salamov A."/>
            <person name="Andreopoulos B."/>
            <person name="Baker S."/>
            <person name="Barry K."/>
            <person name="Bills G."/>
            <person name="Bluhm B."/>
            <person name="Cannon C."/>
            <person name="Castanera R."/>
            <person name="Culley D."/>
            <person name="Daum C."/>
            <person name="Ezra D."/>
            <person name="Gonzalez J."/>
            <person name="Henrissat B."/>
            <person name="Kuo A."/>
            <person name="Liang C."/>
            <person name="Lipzen A."/>
            <person name="Lutzoni F."/>
            <person name="Magnuson J."/>
            <person name="Mondo S."/>
            <person name="Nolan M."/>
            <person name="Ohm R."/>
            <person name="Pangilinan J."/>
            <person name="Park H.-J."/>
            <person name="Ramirez L."/>
            <person name="Alfaro M."/>
            <person name="Sun H."/>
            <person name="Tritt A."/>
            <person name="Yoshinaga Y."/>
            <person name="Zwiers L.-H."/>
            <person name="Turgeon B."/>
            <person name="Goodwin S."/>
            <person name="Spatafora J."/>
            <person name="Crous P."/>
            <person name="Grigoriev I."/>
        </authorList>
    </citation>
    <scope>NUCLEOTIDE SEQUENCE</scope>
    <source>
        <strain evidence="1">CBS 525.71</strain>
    </source>
</reference>
<keyword evidence="2" id="KW-1185">Reference proteome</keyword>
<gene>
    <name evidence="1" type="ORF">BU25DRAFT_161692</name>
</gene>
<proteinExistence type="predicted"/>
<evidence type="ECO:0000313" key="2">
    <source>
        <dbReference type="Proteomes" id="UP000799754"/>
    </source>
</evidence>
<dbReference type="Proteomes" id="UP000799754">
    <property type="component" value="Unassembled WGS sequence"/>
</dbReference>
<name>A0ACB6RT77_9PLEO</name>
<comment type="caution">
    <text evidence="1">The sequence shown here is derived from an EMBL/GenBank/DDBJ whole genome shotgun (WGS) entry which is preliminary data.</text>
</comment>
<dbReference type="EMBL" id="MU006732">
    <property type="protein sequence ID" value="KAF2624112.1"/>
    <property type="molecule type" value="Genomic_DNA"/>
</dbReference>